<dbReference type="EMBL" id="CP001348">
    <property type="protein sequence ID" value="ACL76698.1"/>
    <property type="molecule type" value="Genomic_DNA"/>
</dbReference>
<evidence type="ECO:0000256" key="1">
    <source>
        <dbReference type="SAM" id="SignalP"/>
    </source>
</evidence>
<evidence type="ECO:0000313" key="3">
    <source>
        <dbReference type="EMBL" id="ACL76698.1"/>
    </source>
</evidence>
<organism evidence="3 4">
    <name type="scientific">Ruminiclostridium cellulolyticum (strain ATCC 35319 / DSM 5812 / JCM 6584 / H10)</name>
    <name type="common">Clostridium cellulolyticum</name>
    <dbReference type="NCBI Taxonomy" id="394503"/>
    <lineage>
        <taxon>Bacteria</taxon>
        <taxon>Bacillati</taxon>
        <taxon>Bacillota</taxon>
        <taxon>Clostridia</taxon>
        <taxon>Eubacteriales</taxon>
        <taxon>Oscillospiraceae</taxon>
        <taxon>Ruminiclostridium</taxon>
    </lineage>
</organism>
<dbReference type="Proteomes" id="UP000001349">
    <property type="component" value="Chromosome"/>
</dbReference>
<sequence precursor="true">MNTKFKKIAVLFVVVMTTLSLSMNAFAWGKNDHKTCVTDAAASVGITLSPEEKVALQFGSIFPDEDEYNDPAGKGTLHGTLWTKDKDGYNANYIGNYIYLTKIADLLGNGKAVAKGTVSQSYGMYANDYTNLNGYITCNATMGVGTGSVGGWTWNEIFDSIGIPNNAANRRAFIYGVALHVATDVFAHSTWTTDSSGIWRRITHENTGYGVFNSDKSIGADFSSFKTGRIMAAKEVAGRIITRFKSNPTTIGKVADFIVSSNCFSGTEGKFLIGNYAYYAYVSGKTTGETNVYNQFFKGDLAYQCAINGGEYSFYGNKQYDNWW</sequence>
<keyword evidence="4" id="KW-1185">Reference proteome</keyword>
<name>B8I5G2_RUMCH</name>
<accession>B8I5G2</accession>
<evidence type="ECO:0000313" key="4">
    <source>
        <dbReference type="Proteomes" id="UP000001349"/>
    </source>
</evidence>
<feature type="chain" id="PRO_5002871359" description="Phospholipase C/D domain-containing protein" evidence="1">
    <location>
        <begin position="28"/>
        <end position="324"/>
    </location>
</feature>
<protein>
    <recommendedName>
        <fullName evidence="2">Phospholipase C/D domain-containing protein</fullName>
    </recommendedName>
</protein>
<dbReference type="HOGENOM" id="CLU_857129_0_0_9"/>
<dbReference type="AlphaFoldDB" id="B8I5G2"/>
<dbReference type="Pfam" id="PF00882">
    <property type="entry name" value="Zn_dep_PLPC"/>
    <property type="match status" value="1"/>
</dbReference>
<reference evidence="3 4" key="1">
    <citation type="submission" date="2009-01" db="EMBL/GenBank/DDBJ databases">
        <title>Complete sequence of Clostridium cellulolyticum H10.</title>
        <authorList>
            <consortium name="US DOE Joint Genome Institute"/>
            <person name="Lucas S."/>
            <person name="Copeland A."/>
            <person name="Lapidus A."/>
            <person name="Glavina del Rio T."/>
            <person name="Dalin E."/>
            <person name="Tice H."/>
            <person name="Bruce D."/>
            <person name="Goodwin L."/>
            <person name="Pitluck S."/>
            <person name="Chertkov O."/>
            <person name="Saunders E."/>
            <person name="Brettin T."/>
            <person name="Detter J.C."/>
            <person name="Han C."/>
            <person name="Larimer F."/>
            <person name="Land M."/>
            <person name="Hauser L."/>
            <person name="Kyrpides N."/>
            <person name="Ivanova N."/>
            <person name="Zhou J."/>
            <person name="Richardson P."/>
        </authorList>
    </citation>
    <scope>NUCLEOTIDE SEQUENCE [LARGE SCALE GENOMIC DNA]</scope>
    <source>
        <strain evidence="4">ATCC 35319 / DSM 5812 / JCM 6584 / H10</strain>
    </source>
</reference>
<evidence type="ECO:0000259" key="2">
    <source>
        <dbReference type="Pfam" id="PF00882"/>
    </source>
</evidence>
<dbReference type="KEGG" id="cce:Ccel_2365"/>
<dbReference type="OrthoDB" id="9798386at2"/>
<proteinExistence type="predicted"/>
<dbReference type="InterPro" id="IPR029002">
    <property type="entry name" value="PLPC/GPLD1"/>
</dbReference>
<gene>
    <name evidence="3" type="ordered locus">Ccel_2365</name>
</gene>
<feature type="domain" description="Phospholipase C/D" evidence="2">
    <location>
        <begin position="33"/>
        <end position="209"/>
    </location>
</feature>
<keyword evidence="1" id="KW-0732">Signal</keyword>
<dbReference type="RefSeq" id="WP_015925789.1">
    <property type="nucleotide sequence ID" value="NC_011898.1"/>
</dbReference>
<feature type="signal peptide" evidence="1">
    <location>
        <begin position="1"/>
        <end position="27"/>
    </location>
</feature>
<dbReference type="eggNOG" id="ENOG502ZFX8">
    <property type="taxonomic scope" value="Bacteria"/>
</dbReference>